<dbReference type="InterPro" id="IPR029052">
    <property type="entry name" value="Metallo-depent_PP-like"/>
</dbReference>
<dbReference type="Gene3D" id="3.60.21.10">
    <property type="match status" value="1"/>
</dbReference>
<dbReference type="SUPFAM" id="SSF56300">
    <property type="entry name" value="Metallo-dependent phosphatases"/>
    <property type="match status" value="1"/>
</dbReference>
<gene>
    <name evidence="1" type="ORF">MNB_SV-10-1431</name>
</gene>
<dbReference type="InterPro" id="IPR043461">
    <property type="entry name" value="LpxH-like"/>
</dbReference>
<name>A0A1W1CAV3_9ZZZZ</name>
<evidence type="ECO:0008006" key="2">
    <source>
        <dbReference type="Google" id="ProtNLM"/>
    </source>
</evidence>
<dbReference type="AlphaFoldDB" id="A0A1W1CAV3"/>
<organism evidence="1">
    <name type="scientific">hydrothermal vent metagenome</name>
    <dbReference type="NCBI Taxonomy" id="652676"/>
    <lineage>
        <taxon>unclassified sequences</taxon>
        <taxon>metagenomes</taxon>
        <taxon>ecological metagenomes</taxon>
    </lineage>
</organism>
<dbReference type="GO" id="GO:0008758">
    <property type="term" value="F:UDP-2,3-diacylglucosamine hydrolase activity"/>
    <property type="evidence" value="ECO:0007669"/>
    <property type="project" value="TreeGrafter"/>
</dbReference>
<dbReference type="GO" id="GO:0016020">
    <property type="term" value="C:membrane"/>
    <property type="evidence" value="ECO:0007669"/>
    <property type="project" value="GOC"/>
</dbReference>
<evidence type="ECO:0000313" key="1">
    <source>
        <dbReference type="EMBL" id="SFV62889.1"/>
    </source>
</evidence>
<proteinExistence type="predicted"/>
<sequence>MEIHYFEGNHDFCLQELFPDINVYSREDQPVYFKLGEKKVGMSHGDRFATGAGYDLYCRIMRSKTTLTMLKPFEKVIINDRMQKLSRKDICHTFRGFEKRVEMIMKDYADCDLVIEGHYHQARVIGNYISLPSLACQEQVAVLKEGRIEFISL</sequence>
<dbReference type="PANTHER" id="PTHR34990">
    <property type="entry name" value="UDP-2,3-DIACYLGLUCOSAMINE HYDROLASE-RELATED"/>
    <property type="match status" value="1"/>
</dbReference>
<accession>A0A1W1CAV3</accession>
<dbReference type="EMBL" id="FPHL01000032">
    <property type="protein sequence ID" value="SFV62889.1"/>
    <property type="molecule type" value="Genomic_DNA"/>
</dbReference>
<dbReference type="GO" id="GO:0009245">
    <property type="term" value="P:lipid A biosynthetic process"/>
    <property type="evidence" value="ECO:0007669"/>
    <property type="project" value="TreeGrafter"/>
</dbReference>
<reference evidence="1" key="1">
    <citation type="submission" date="2016-10" db="EMBL/GenBank/DDBJ databases">
        <authorList>
            <person name="de Groot N.N."/>
        </authorList>
    </citation>
    <scope>NUCLEOTIDE SEQUENCE</scope>
</reference>
<protein>
    <recommendedName>
        <fullName evidence="2">Calcineurin-like phosphoesterase domain-containing protein</fullName>
    </recommendedName>
</protein>